<name>A0A3N6MAZ4_NATCH</name>
<comment type="caution">
    <text evidence="2">The sequence shown here is derived from an EMBL/GenBank/DDBJ whole genome shotgun (WGS) entry which is preliminary data.</text>
</comment>
<organism evidence="2 3">
    <name type="scientific">Natrarchaeobius chitinivorans</name>
    <dbReference type="NCBI Taxonomy" id="1679083"/>
    <lineage>
        <taxon>Archaea</taxon>
        <taxon>Methanobacteriati</taxon>
        <taxon>Methanobacteriota</taxon>
        <taxon>Stenosarchaea group</taxon>
        <taxon>Halobacteria</taxon>
        <taxon>Halobacteriales</taxon>
        <taxon>Natrialbaceae</taxon>
        <taxon>Natrarchaeobius</taxon>
    </lineage>
</organism>
<evidence type="ECO:0000313" key="2">
    <source>
        <dbReference type="EMBL" id="RQH00984.1"/>
    </source>
</evidence>
<proteinExistence type="predicted"/>
<evidence type="ECO:0000259" key="1">
    <source>
        <dbReference type="Pfam" id="PF09347"/>
    </source>
</evidence>
<dbReference type="EMBL" id="REFZ01000005">
    <property type="protein sequence ID" value="RQH00984.1"/>
    <property type="molecule type" value="Genomic_DNA"/>
</dbReference>
<protein>
    <submittedName>
        <fullName evidence="2">Urea carboxylase-associated family protein</fullName>
    </submittedName>
</protein>
<dbReference type="InterPro" id="IPR018959">
    <property type="entry name" value="DUF1989"/>
</dbReference>
<dbReference type="Pfam" id="PF09347">
    <property type="entry name" value="DUF1989"/>
    <property type="match status" value="1"/>
</dbReference>
<feature type="domain" description="DUF1989" evidence="1">
    <location>
        <begin position="4"/>
        <end position="167"/>
    </location>
</feature>
<accession>A0A3N6MAZ4</accession>
<dbReference type="OrthoDB" id="266173at2157"/>
<dbReference type="AlphaFoldDB" id="A0A3N6MAZ4"/>
<dbReference type="Proteomes" id="UP000281431">
    <property type="component" value="Unassembled WGS sequence"/>
</dbReference>
<dbReference type="PANTHER" id="PTHR31527:SF0">
    <property type="entry name" value="RE64534P"/>
    <property type="match status" value="1"/>
</dbReference>
<dbReference type="PANTHER" id="PTHR31527">
    <property type="entry name" value="RE64534P"/>
    <property type="match status" value="1"/>
</dbReference>
<reference evidence="2 3" key="1">
    <citation type="submission" date="2018-10" db="EMBL/GenBank/DDBJ databases">
        <title>Natrarchaeobius chitinivorans gen. nov., sp. nov., and Natrarchaeobius haloalkaliphilus sp. nov., alkaliphilic, chitin-utilizing haloarchaea from hypersaline alkaline lakes.</title>
        <authorList>
            <person name="Sorokin D.Y."/>
            <person name="Elcheninov A.G."/>
            <person name="Kostrikina N.A."/>
            <person name="Bale N.J."/>
            <person name="Sinninghe Damste J.S."/>
            <person name="Khijniak T.V."/>
            <person name="Kublanov I.V."/>
            <person name="Toshchakov S.V."/>
        </authorList>
    </citation>
    <scope>NUCLEOTIDE SEQUENCE [LARGE SCALE GENOMIC DNA]</scope>
    <source>
        <strain evidence="2 3">AArcht7</strain>
    </source>
</reference>
<evidence type="ECO:0000313" key="3">
    <source>
        <dbReference type="Proteomes" id="UP000281431"/>
    </source>
</evidence>
<keyword evidence="3" id="KW-1185">Reference proteome</keyword>
<sequence length="201" mass="22261">MVRERVPEKHGIAFEVDRGERFEVIDPKGSQVADLVAFDRSDTTERFSPKYTYRRENKLRPTTGDRLYTTEGEPILTFVDDDCGVHDLLYAPCNHWVVGDYYGQTGEGGCRENLAEVLEGEGISEAEIQETLNVFMKSEIDDYEVRIAEPESEPGDTVVFEAEMDAIVGIAACSGESTVNAGGTKPIDLDIPDGSVLARNF</sequence>
<gene>
    <name evidence="2" type="ORF">EA472_10225</name>
</gene>